<feature type="binding site" evidence="3">
    <location>
        <position position="60"/>
    </location>
    <ligand>
        <name>substrate</name>
    </ligand>
</feature>
<comment type="caution">
    <text evidence="4">The sequence shown here is derived from an EMBL/GenBank/DDBJ whole genome shotgun (WGS) entry which is preliminary data.</text>
</comment>
<dbReference type="SUPFAM" id="SSF53254">
    <property type="entry name" value="Phosphoglycerate mutase-like"/>
    <property type="match status" value="1"/>
</dbReference>
<gene>
    <name evidence="4" type="ORF">C8N24_2655</name>
</gene>
<dbReference type="OrthoDB" id="4697614at2"/>
<dbReference type="SMART" id="SM00855">
    <property type="entry name" value="PGAM"/>
    <property type="match status" value="1"/>
</dbReference>
<dbReference type="InterPro" id="IPR050275">
    <property type="entry name" value="PGM_Phosphatase"/>
</dbReference>
<organism evidence="4 5">
    <name type="scientific">Solirubrobacter pauli</name>
    <dbReference type="NCBI Taxonomy" id="166793"/>
    <lineage>
        <taxon>Bacteria</taxon>
        <taxon>Bacillati</taxon>
        <taxon>Actinomycetota</taxon>
        <taxon>Thermoleophilia</taxon>
        <taxon>Solirubrobacterales</taxon>
        <taxon>Solirubrobacteraceae</taxon>
        <taxon>Solirubrobacter</taxon>
    </lineage>
</organism>
<reference evidence="4 5" key="1">
    <citation type="submission" date="2018-10" db="EMBL/GenBank/DDBJ databases">
        <title>Genomic Encyclopedia of Archaeal and Bacterial Type Strains, Phase II (KMG-II): from individual species to whole genera.</title>
        <authorList>
            <person name="Goeker M."/>
        </authorList>
    </citation>
    <scope>NUCLEOTIDE SEQUENCE [LARGE SCALE GENOMIC DNA]</scope>
    <source>
        <strain evidence="4 5">DSM 14954</strain>
    </source>
</reference>
<evidence type="ECO:0000313" key="4">
    <source>
        <dbReference type="EMBL" id="RKQ92800.1"/>
    </source>
</evidence>
<dbReference type="PANTHER" id="PTHR48100">
    <property type="entry name" value="BROAD-SPECIFICITY PHOSPHATASE YOR283W-RELATED"/>
    <property type="match status" value="1"/>
</dbReference>
<name>A0A660LFV4_9ACTN</name>
<keyword evidence="2" id="KW-0413">Isomerase</keyword>
<feature type="binding site" evidence="3">
    <location>
        <begin position="12"/>
        <end position="19"/>
    </location>
    <ligand>
        <name>substrate</name>
    </ligand>
</feature>
<keyword evidence="5" id="KW-1185">Reference proteome</keyword>
<dbReference type="EMBL" id="RBIL01000001">
    <property type="protein sequence ID" value="RKQ92800.1"/>
    <property type="molecule type" value="Genomic_DNA"/>
</dbReference>
<dbReference type="InterPro" id="IPR029033">
    <property type="entry name" value="His_PPase_superfam"/>
</dbReference>
<evidence type="ECO:0000313" key="5">
    <source>
        <dbReference type="Proteomes" id="UP000278962"/>
    </source>
</evidence>
<evidence type="ECO:0000256" key="2">
    <source>
        <dbReference type="ARBA" id="ARBA00023235"/>
    </source>
</evidence>
<proteinExistence type="predicted"/>
<accession>A0A660LFV4</accession>
<dbReference type="InterPro" id="IPR013078">
    <property type="entry name" value="His_Pase_superF_clade-1"/>
</dbReference>
<dbReference type="Gene3D" id="3.40.50.1240">
    <property type="entry name" value="Phosphoglycerate mutase-like"/>
    <property type="match status" value="1"/>
</dbReference>
<dbReference type="GO" id="GO:0016791">
    <property type="term" value="F:phosphatase activity"/>
    <property type="evidence" value="ECO:0007669"/>
    <property type="project" value="TreeGrafter"/>
</dbReference>
<dbReference type="Pfam" id="PF00300">
    <property type="entry name" value="His_Phos_1"/>
    <property type="match status" value="1"/>
</dbReference>
<dbReference type="AlphaFoldDB" id="A0A660LFV4"/>
<dbReference type="Proteomes" id="UP000278962">
    <property type="component" value="Unassembled WGS sequence"/>
</dbReference>
<dbReference type="GO" id="GO:0005737">
    <property type="term" value="C:cytoplasm"/>
    <property type="evidence" value="ECO:0007669"/>
    <property type="project" value="TreeGrafter"/>
</dbReference>
<keyword evidence="1" id="KW-0324">Glycolysis</keyword>
<dbReference type="PROSITE" id="PS00175">
    <property type="entry name" value="PG_MUTASE"/>
    <property type="match status" value="1"/>
</dbReference>
<dbReference type="InterPro" id="IPR001345">
    <property type="entry name" value="PG/BPGM_mutase_AS"/>
</dbReference>
<sequence length="186" mass="20055">MTLTPPRILLVRHGQSTYNAHGRLQGQTDTPLSDAGRAEAEALRPFLPRCEQVVTSDLQRASETAALLGYPDAHRDPRWREIDLGGWAGRMISEFDDEQQGAWRGGPLHADDGESWAQFVARVGGALDELAAAGGEWLVVCHGGAIRAALTHVTGADPQTVIGPGNTSVTVLRPPFVERYAWTPGL</sequence>
<dbReference type="RefSeq" id="WP_121250578.1">
    <property type="nucleotide sequence ID" value="NZ_RBIL01000001.1"/>
</dbReference>
<evidence type="ECO:0000256" key="3">
    <source>
        <dbReference type="PIRSR" id="PIRSR613078-2"/>
    </source>
</evidence>
<dbReference type="CDD" id="cd07067">
    <property type="entry name" value="HP_PGM_like"/>
    <property type="match status" value="1"/>
</dbReference>
<evidence type="ECO:0000256" key="1">
    <source>
        <dbReference type="ARBA" id="ARBA00023152"/>
    </source>
</evidence>
<dbReference type="PANTHER" id="PTHR48100:SF1">
    <property type="entry name" value="HISTIDINE PHOSPHATASE FAMILY PROTEIN-RELATED"/>
    <property type="match status" value="1"/>
</dbReference>
<protein>
    <submittedName>
        <fullName evidence="4">Putative phosphoglycerate mutase</fullName>
    </submittedName>
</protein>